<keyword evidence="2" id="KW-0677">Repeat</keyword>
<dbReference type="PROSITE" id="PS50097">
    <property type="entry name" value="BTB"/>
    <property type="match status" value="1"/>
</dbReference>
<evidence type="ECO:0000256" key="2">
    <source>
        <dbReference type="ARBA" id="ARBA00022737"/>
    </source>
</evidence>
<dbReference type="Gene3D" id="3.30.710.10">
    <property type="entry name" value="Potassium Channel Kv1.1, Chain A"/>
    <property type="match status" value="1"/>
</dbReference>
<organism evidence="4 5">
    <name type="scientific">Cimex lectularius</name>
    <name type="common">Bed bug</name>
    <name type="synonym">Acanthia lectularia</name>
    <dbReference type="NCBI Taxonomy" id="79782"/>
    <lineage>
        <taxon>Eukaryota</taxon>
        <taxon>Metazoa</taxon>
        <taxon>Ecdysozoa</taxon>
        <taxon>Arthropoda</taxon>
        <taxon>Hexapoda</taxon>
        <taxon>Insecta</taxon>
        <taxon>Pterygota</taxon>
        <taxon>Neoptera</taxon>
        <taxon>Paraneoptera</taxon>
        <taxon>Hemiptera</taxon>
        <taxon>Heteroptera</taxon>
        <taxon>Panheteroptera</taxon>
        <taxon>Cimicomorpha</taxon>
        <taxon>Cimicidae</taxon>
        <taxon>Cimex</taxon>
    </lineage>
</organism>
<dbReference type="PROSITE" id="PS50096">
    <property type="entry name" value="IQ"/>
    <property type="match status" value="1"/>
</dbReference>
<dbReference type="KEGG" id="clec:106661392"/>
<dbReference type="SMART" id="SM00015">
    <property type="entry name" value="IQ"/>
    <property type="match status" value="1"/>
</dbReference>
<reference evidence="4" key="1">
    <citation type="submission" date="2022-01" db="UniProtKB">
        <authorList>
            <consortium name="EnsemblMetazoa"/>
        </authorList>
    </citation>
    <scope>IDENTIFICATION</scope>
</reference>
<accession>A0A8I6R714</accession>
<dbReference type="SMART" id="SM00612">
    <property type="entry name" value="Kelch"/>
    <property type="match status" value="5"/>
</dbReference>
<dbReference type="Gene3D" id="1.25.40.420">
    <property type="match status" value="1"/>
</dbReference>
<dbReference type="SMART" id="SM00875">
    <property type="entry name" value="BACK"/>
    <property type="match status" value="1"/>
</dbReference>
<protein>
    <recommendedName>
        <fullName evidence="3">BTB domain-containing protein</fullName>
    </recommendedName>
</protein>
<dbReference type="OrthoDB" id="6350321at2759"/>
<dbReference type="EnsemblMetazoa" id="XM_014384732.2">
    <property type="protein sequence ID" value="XP_014240218.1"/>
    <property type="gene ID" value="LOC106661392"/>
</dbReference>
<dbReference type="RefSeq" id="XP_014240218.1">
    <property type="nucleotide sequence ID" value="XM_014384732.2"/>
</dbReference>
<dbReference type="GeneID" id="106661392"/>
<evidence type="ECO:0000259" key="3">
    <source>
        <dbReference type="PROSITE" id="PS50097"/>
    </source>
</evidence>
<dbReference type="GO" id="GO:0003779">
    <property type="term" value="F:actin binding"/>
    <property type="evidence" value="ECO:0007669"/>
    <property type="project" value="UniProtKB-KW"/>
</dbReference>
<dbReference type="InterPro" id="IPR011705">
    <property type="entry name" value="BACK"/>
</dbReference>
<dbReference type="InterPro" id="IPR006652">
    <property type="entry name" value="Kelch_1"/>
</dbReference>
<dbReference type="AlphaFoldDB" id="A0A8I6R714"/>
<dbReference type="Pfam" id="PF07707">
    <property type="entry name" value="BACK"/>
    <property type="match status" value="1"/>
</dbReference>
<dbReference type="PANTHER" id="PTHR22667:SF0">
    <property type="entry name" value="AT01380P-RELATED"/>
    <property type="match status" value="1"/>
</dbReference>
<dbReference type="Pfam" id="PF00612">
    <property type="entry name" value="IQ"/>
    <property type="match status" value="1"/>
</dbReference>
<dbReference type="Pfam" id="PF00651">
    <property type="entry name" value="BTB"/>
    <property type="match status" value="1"/>
</dbReference>
<dbReference type="Gene3D" id="2.120.10.80">
    <property type="entry name" value="Kelch-type beta propeller"/>
    <property type="match status" value="2"/>
</dbReference>
<dbReference type="Pfam" id="PF24981">
    <property type="entry name" value="Beta-prop_ATRN-LZTR1"/>
    <property type="match status" value="1"/>
</dbReference>
<sequence length="940" mass="107488">MKKVIFSRGSNHVMDIENMDTRCLDLLNYGEKAKDDLDLLNDNLTDTTSFSSNLLLQHKEISELFQPDDKWENSSIQLLEKEKKAFFKQKQPSTTNVNNDLLKIRSQGLLWSASGTCSTEQLKSVNNQGRHKIKPIGNNCIQKNTKNKITISMDSVFSQEISLESMGLHSDGSPWTSIRIPKRKELQETLQHRIKNFVNPDIILVIDNHEFFCHRIVLQSYSDYFDSMSSLDAPNVIHVDERVTKNAFITIYLWMLSAGQDGHDCIKKSSIVEVLVAAEILGIKDLEEQCNTFIQNDELFIEENAFSIITDAIRWGKQSIKRLMVSRIHSFFLPLVSSLDFIQLNAEDLCLILESDNIVVHCELEVFMAAIRWLKADWEDRRKDLKTVMKCVRFGLMTPSQLVNIRKNPESPEILEITKDKHVQNMIEDGLAYAVKNILTENKNEQENICNFLKLIEPNKRNFTSTSKDYRTYKEFLDYLHEIKTNPTSFEMKQSYISPQNKMSERILNVTNSENCIAISKSTISVLKNEKPEKSIDSHNKPKDIQCDENSVLVECKKCQNSFKRISLKESAATVIQSVARGFLARKKIHLMNFNVKSSREEKIKKNYKKYEIIFKSVNTGKENSMIKDTLSHEESEEKILVFEGLNPCQSEHTSGKCAVFRYDSKFNKWDIISYIPKPRYYHCAAKLRGKIYIVGGRYPRNVEKCAQSLCAETLSFDPSTNQWKEEAPLITPRHSFGLASLHGFLYVIGGEGMNGRILSSAERYNPEAGMWEQIKPLPQPCIGAAVCCYRGSIWVVGGMSSYKQPTNNLVYCYDPEDDVWVRQTHLRFGRAFAALVNLKETLYVVGGATGNADKIESTDIIEAWENEEWTFKTNMSVPRHGHTVAVLKDKMLIIGGTSSKYGRTLNQVDTWCVKTNQEWNIQISPLPAPIIGHCSVSYT</sequence>
<keyword evidence="5" id="KW-1185">Reference proteome</keyword>
<dbReference type="PANTHER" id="PTHR22667">
    <property type="entry name" value="AT01380P-RELATED"/>
    <property type="match status" value="1"/>
</dbReference>
<dbReference type="OMA" id="RINCEME"/>
<proteinExistence type="predicted"/>
<dbReference type="Pfam" id="PF01344">
    <property type="entry name" value="Kelch_1"/>
    <property type="match status" value="1"/>
</dbReference>
<evidence type="ECO:0000313" key="5">
    <source>
        <dbReference type="Proteomes" id="UP000494040"/>
    </source>
</evidence>
<dbReference type="InterPro" id="IPR000210">
    <property type="entry name" value="BTB/POZ_dom"/>
</dbReference>
<dbReference type="InterPro" id="IPR015915">
    <property type="entry name" value="Kelch-typ_b-propeller"/>
</dbReference>
<name>A0A8I6R714_CIMLE</name>
<evidence type="ECO:0000256" key="1">
    <source>
        <dbReference type="ARBA" id="ARBA00022441"/>
    </source>
</evidence>
<dbReference type="InterPro" id="IPR000048">
    <property type="entry name" value="IQ_motif_EF-hand-BS"/>
</dbReference>
<dbReference type="CDD" id="cd18186">
    <property type="entry name" value="BTB_POZ_ZBTB_KLHL-like"/>
    <property type="match status" value="1"/>
</dbReference>
<dbReference type="InterPro" id="IPR011333">
    <property type="entry name" value="SKP1/BTB/POZ_sf"/>
</dbReference>
<keyword evidence="1" id="KW-0880">Kelch repeat</keyword>
<dbReference type="InterPro" id="IPR056737">
    <property type="entry name" value="Beta-prop_ATRN-MKLN-like"/>
</dbReference>
<evidence type="ECO:0000313" key="4">
    <source>
        <dbReference type="EnsemblMetazoa" id="XP_014240218.1"/>
    </source>
</evidence>
<dbReference type="SUPFAM" id="SSF117281">
    <property type="entry name" value="Kelch motif"/>
    <property type="match status" value="1"/>
</dbReference>
<dbReference type="SUPFAM" id="SSF54695">
    <property type="entry name" value="POZ domain"/>
    <property type="match status" value="1"/>
</dbReference>
<feature type="domain" description="BTB" evidence="3">
    <location>
        <begin position="200"/>
        <end position="257"/>
    </location>
</feature>
<dbReference type="Proteomes" id="UP000494040">
    <property type="component" value="Unassembled WGS sequence"/>
</dbReference>
<dbReference type="SMART" id="SM00225">
    <property type="entry name" value="BTB"/>
    <property type="match status" value="1"/>
</dbReference>